<evidence type="ECO:0000256" key="2">
    <source>
        <dbReference type="ARBA" id="ARBA00005695"/>
    </source>
</evidence>
<dbReference type="SUPFAM" id="SSF53850">
    <property type="entry name" value="Periplasmic binding protein-like II"/>
    <property type="match status" value="1"/>
</dbReference>
<dbReference type="Gene3D" id="3.40.190.10">
    <property type="entry name" value="Periplasmic binding protein-like II"/>
    <property type="match status" value="1"/>
</dbReference>
<dbReference type="CDD" id="cd00995">
    <property type="entry name" value="PBP2_NikA_DppA_OppA_like"/>
    <property type="match status" value="1"/>
</dbReference>
<dbReference type="InterPro" id="IPR030678">
    <property type="entry name" value="Peptide/Ni-bd"/>
</dbReference>
<keyword evidence="4" id="KW-0732">Signal</keyword>
<accession>A0A840AXA1</accession>
<dbReference type="PIRSF" id="PIRSF002741">
    <property type="entry name" value="MppA"/>
    <property type="match status" value="1"/>
</dbReference>
<organism evidence="6 7">
    <name type="scientific">Kaistia hirudinis</name>
    <dbReference type="NCBI Taxonomy" id="1293440"/>
    <lineage>
        <taxon>Bacteria</taxon>
        <taxon>Pseudomonadati</taxon>
        <taxon>Pseudomonadota</taxon>
        <taxon>Alphaproteobacteria</taxon>
        <taxon>Hyphomicrobiales</taxon>
        <taxon>Kaistiaceae</taxon>
        <taxon>Kaistia</taxon>
    </lineage>
</organism>
<feature type="domain" description="Solute-binding protein family 5" evidence="5">
    <location>
        <begin position="105"/>
        <end position="444"/>
    </location>
</feature>
<dbReference type="Gene3D" id="3.10.105.10">
    <property type="entry name" value="Dipeptide-binding Protein, Domain 3"/>
    <property type="match status" value="1"/>
</dbReference>
<evidence type="ECO:0000256" key="4">
    <source>
        <dbReference type="ARBA" id="ARBA00022729"/>
    </source>
</evidence>
<proteinExistence type="inferred from homology"/>
<dbReference type="Pfam" id="PF00496">
    <property type="entry name" value="SBP_bac_5"/>
    <property type="match status" value="1"/>
</dbReference>
<dbReference type="InterPro" id="IPR000914">
    <property type="entry name" value="SBP_5_dom"/>
</dbReference>
<dbReference type="GO" id="GO:0043190">
    <property type="term" value="C:ATP-binding cassette (ABC) transporter complex"/>
    <property type="evidence" value="ECO:0007669"/>
    <property type="project" value="InterPro"/>
</dbReference>
<evidence type="ECO:0000259" key="5">
    <source>
        <dbReference type="Pfam" id="PF00496"/>
    </source>
</evidence>
<dbReference type="PROSITE" id="PS51318">
    <property type="entry name" value="TAT"/>
    <property type="match status" value="1"/>
</dbReference>
<dbReference type="GO" id="GO:0015833">
    <property type="term" value="P:peptide transport"/>
    <property type="evidence" value="ECO:0007669"/>
    <property type="project" value="TreeGrafter"/>
</dbReference>
<dbReference type="PANTHER" id="PTHR30290:SF9">
    <property type="entry name" value="OLIGOPEPTIDE-BINDING PROTEIN APPA"/>
    <property type="match status" value="1"/>
</dbReference>
<evidence type="ECO:0000256" key="1">
    <source>
        <dbReference type="ARBA" id="ARBA00004418"/>
    </source>
</evidence>
<evidence type="ECO:0000313" key="6">
    <source>
        <dbReference type="EMBL" id="MBB3933421.1"/>
    </source>
</evidence>
<dbReference type="InterPro" id="IPR006311">
    <property type="entry name" value="TAT_signal"/>
</dbReference>
<comment type="caution">
    <text evidence="6">The sequence shown here is derived from an EMBL/GenBank/DDBJ whole genome shotgun (WGS) entry which is preliminary data.</text>
</comment>
<name>A0A840AXA1_9HYPH</name>
<keyword evidence="3" id="KW-0813">Transport</keyword>
<dbReference type="InterPro" id="IPR039424">
    <property type="entry name" value="SBP_5"/>
</dbReference>
<reference evidence="6 7" key="1">
    <citation type="submission" date="2020-08" db="EMBL/GenBank/DDBJ databases">
        <title>Genomic Encyclopedia of Type Strains, Phase IV (KMG-IV): sequencing the most valuable type-strain genomes for metagenomic binning, comparative biology and taxonomic classification.</title>
        <authorList>
            <person name="Goeker M."/>
        </authorList>
    </citation>
    <scope>NUCLEOTIDE SEQUENCE [LARGE SCALE GENOMIC DNA]</scope>
    <source>
        <strain evidence="6 7">DSM 25966</strain>
    </source>
</reference>
<dbReference type="RefSeq" id="WP_183401075.1">
    <property type="nucleotide sequence ID" value="NZ_JACIDS010000006.1"/>
</dbReference>
<gene>
    <name evidence="6" type="ORF">GGR25_004494</name>
</gene>
<dbReference type="AlphaFoldDB" id="A0A840AXA1"/>
<comment type="similarity">
    <text evidence="2">Belongs to the bacterial solute-binding protein 5 family.</text>
</comment>
<comment type="subcellular location">
    <subcellularLocation>
        <location evidence="1">Periplasm</location>
    </subcellularLocation>
</comment>
<keyword evidence="7" id="KW-1185">Reference proteome</keyword>
<dbReference type="EMBL" id="JACIDS010000006">
    <property type="protein sequence ID" value="MBB3933421.1"/>
    <property type="molecule type" value="Genomic_DNA"/>
</dbReference>
<evidence type="ECO:0000256" key="3">
    <source>
        <dbReference type="ARBA" id="ARBA00022448"/>
    </source>
</evidence>
<sequence>MSDCTDDSAGGNVRRGLDRRRFLQAALASAAALPVLGGIDRGTGVEFARAFAAEGAAPAGTLTYGNAEPPTSNYWDPAAGFGLVDEQVASLVHDTLVAFDDKGVMQPALATSWKRLSPTTVSATIRTDAKFHDGTPVTAEDVKASFDRLGLGKLAQSMLVVEGLKVDVKSPTEIEIVSPKPFGVIENAMAFVKILPKANIDNPDNFKKGALGSGPYKFVSYTGNDVTLEANPDYWGGTPKIKTIIFRYIEDGQARINALLDGQVDILTRVSSEDIGRVKDNAKFHIVNQSPPAQIVGLVQHNGPFKDVKLRQALAYAVDREAIAKSIGGGLNPVGYSALPTSAPSYEPLKPDFAYDPEKAKALVAEVAPDGVDITMATTTLVPNQLEIDQAIAASLEQVGFRPKVERLEVGAFRSSYNTYDLTLNTLASFNNDADFILGLYTGGAAEAIWHLNDPKIVELVAAQRAASGDERKAALTAAAQYLWDNQATLYLSDEKWHFIVADRVKDYARAPLVGEPLAAKASVN</sequence>
<protein>
    <submittedName>
        <fullName evidence="6">Peptide/nickel transport system substrate-binding protein</fullName>
    </submittedName>
</protein>
<dbReference type="GO" id="GO:0030288">
    <property type="term" value="C:outer membrane-bounded periplasmic space"/>
    <property type="evidence" value="ECO:0007669"/>
    <property type="project" value="UniProtKB-ARBA"/>
</dbReference>
<dbReference type="Proteomes" id="UP000553963">
    <property type="component" value="Unassembled WGS sequence"/>
</dbReference>
<dbReference type="GO" id="GO:1904680">
    <property type="term" value="F:peptide transmembrane transporter activity"/>
    <property type="evidence" value="ECO:0007669"/>
    <property type="project" value="TreeGrafter"/>
</dbReference>
<dbReference type="PANTHER" id="PTHR30290">
    <property type="entry name" value="PERIPLASMIC BINDING COMPONENT OF ABC TRANSPORTER"/>
    <property type="match status" value="1"/>
</dbReference>
<evidence type="ECO:0000313" key="7">
    <source>
        <dbReference type="Proteomes" id="UP000553963"/>
    </source>
</evidence>